<dbReference type="Proteomes" id="UP000077069">
    <property type="component" value="Unassembled WGS sequence"/>
</dbReference>
<sequence>MNLEKPLYTFNAICGAKGDKNALRIVGPCPDYALIRSWLGQCNKEHRECQILGSTENLKIITLIDVQNQRLVRYKPGLQYVALSYVWGGAPVPERIPGRPFELPNNISKTINHAMVVAENIGIPFLWADAVCIDQDKVEEKNQQLPLMNYIYEHASATIIALGDHANFGLPGVQGGPERLMQLVAEFGPLQLMARNPLLSSQIQSSAWSKRGWTYQEGLFSRRCIYFSQHQKIRPLQSLSPGRTALIPMRLIFLETHCCNPTFTQEAMSWVTWTFSLHTSMNIALEKSRMERTP</sequence>
<accession>A0A177CGH6</accession>
<dbReference type="RefSeq" id="XP_018036831.1">
    <property type="nucleotide sequence ID" value="XM_018180224.1"/>
</dbReference>
<dbReference type="OrthoDB" id="5428863at2759"/>
<feature type="domain" description="Heterokaryon incompatibility" evidence="1">
    <location>
        <begin position="80"/>
        <end position="217"/>
    </location>
</feature>
<evidence type="ECO:0000259" key="1">
    <source>
        <dbReference type="Pfam" id="PF06985"/>
    </source>
</evidence>
<dbReference type="PANTHER" id="PTHR33112:SF1">
    <property type="entry name" value="HETEROKARYON INCOMPATIBILITY DOMAIN-CONTAINING PROTEIN"/>
    <property type="match status" value="1"/>
</dbReference>
<organism evidence="2 3">
    <name type="scientific">Paraphaeosphaeria sporulosa</name>
    <dbReference type="NCBI Taxonomy" id="1460663"/>
    <lineage>
        <taxon>Eukaryota</taxon>
        <taxon>Fungi</taxon>
        <taxon>Dikarya</taxon>
        <taxon>Ascomycota</taxon>
        <taxon>Pezizomycotina</taxon>
        <taxon>Dothideomycetes</taxon>
        <taxon>Pleosporomycetidae</taxon>
        <taxon>Pleosporales</taxon>
        <taxon>Massarineae</taxon>
        <taxon>Didymosphaeriaceae</taxon>
        <taxon>Paraphaeosphaeria</taxon>
    </lineage>
</organism>
<dbReference type="AlphaFoldDB" id="A0A177CGH6"/>
<dbReference type="PANTHER" id="PTHR33112">
    <property type="entry name" value="DOMAIN PROTEIN, PUTATIVE-RELATED"/>
    <property type="match status" value="1"/>
</dbReference>
<dbReference type="InParanoid" id="A0A177CGH6"/>
<dbReference type="InterPro" id="IPR010730">
    <property type="entry name" value="HET"/>
</dbReference>
<dbReference type="Pfam" id="PF06985">
    <property type="entry name" value="HET"/>
    <property type="match status" value="1"/>
</dbReference>
<evidence type="ECO:0000313" key="3">
    <source>
        <dbReference type="Proteomes" id="UP000077069"/>
    </source>
</evidence>
<proteinExistence type="predicted"/>
<name>A0A177CGH6_9PLEO</name>
<protein>
    <submittedName>
        <fullName evidence="2">HET-domain-containing protein</fullName>
    </submittedName>
</protein>
<dbReference type="EMBL" id="KV441552">
    <property type="protein sequence ID" value="OAG06466.1"/>
    <property type="molecule type" value="Genomic_DNA"/>
</dbReference>
<gene>
    <name evidence="2" type="ORF">CC84DRAFT_1176458</name>
</gene>
<evidence type="ECO:0000313" key="2">
    <source>
        <dbReference type="EMBL" id="OAG06466.1"/>
    </source>
</evidence>
<keyword evidence="3" id="KW-1185">Reference proteome</keyword>
<dbReference type="STRING" id="1460663.A0A177CGH6"/>
<dbReference type="GeneID" id="28763710"/>
<reference evidence="2 3" key="1">
    <citation type="submission" date="2016-05" db="EMBL/GenBank/DDBJ databases">
        <title>Comparative analysis of secretome profiles of manganese(II)-oxidizing ascomycete fungi.</title>
        <authorList>
            <consortium name="DOE Joint Genome Institute"/>
            <person name="Zeiner C.A."/>
            <person name="Purvine S.O."/>
            <person name="Zink E.M."/>
            <person name="Wu S."/>
            <person name="Pasa-Tolic L."/>
            <person name="Chaput D.L."/>
            <person name="Haridas S."/>
            <person name="Grigoriev I.V."/>
            <person name="Santelli C.M."/>
            <person name="Hansel C.M."/>
        </authorList>
    </citation>
    <scope>NUCLEOTIDE SEQUENCE [LARGE SCALE GENOMIC DNA]</scope>
    <source>
        <strain evidence="2 3">AP3s5-JAC2a</strain>
    </source>
</reference>